<proteinExistence type="predicted"/>
<keyword evidence="2" id="KW-1185">Reference proteome</keyword>
<evidence type="ECO:0000313" key="2">
    <source>
        <dbReference type="Proteomes" id="UP000077824"/>
    </source>
</evidence>
<dbReference type="STRING" id="1685010.A0O34_21695"/>
<protein>
    <submittedName>
        <fullName evidence="1">Uncharacterized protein</fullName>
    </submittedName>
</protein>
<reference evidence="1 2" key="1">
    <citation type="submission" date="2016-04" db="EMBL/GenBank/DDBJ databases">
        <title>Complete Genome Sequence of Chryseobacterium sp. IHBB 10212.</title>
        <authorList>
            <person name="Pal M."/>
            <person name="Swarnkar M.K."/>
            <person name="Kaushal K."/>
            <person name="Chhibber S."/>
            <person name="Singh A.K."/>
            <person name="Gulati A."/>
        </authorList>
    </citation>
    <scope>NUCLEOTIDE SEQUENCE [LARGE SCALE GENOMIC DNA]</scope>
    <source>
        <strain evidence="1 2">IHBB 10212</strain>
    </source>
</reference>
<dbReference type="InterPro" id="IPR011990">
    <property type="entry name" value="TPR-like_helical_dom_sf"/>
</dbReference>
<name>A0A172Y120_9FLAO</name>
<dbReference type="AlphaFoldDB" id="A0A172Y120"/>
<accession>A0A172Y120</accession>
<organism evidence="1 2">
    <name type="scientific">Chryseobacterium glaciei</name>
    <dbReference type="NCBI Taxonomy" id="1685010"/>
    <lineage>
        <taxon>Bacteria</taxon>
        <taxon>Pseudomonadati</taxon>
        <taxon>Bacteroidota</taxon>
        <taxon>Flavobacteriia</taxon>
        <taxon>Flavobacteriales</taxon>
        <taxon>Weeksellaceae</taxon>
        <taxon>Chryseobacterium group</taxon>
        <taxon>Chryseobacterium</taxon>
    </lineage>
</organism>
<dbReference type="SUPFAM" id="SSF48452">
    <property type="entry name" value="TPR-like"/>
    <property type="match status" value="1"/>
</dbReference>
<dbReference type="EMBL" id="CP015199">
    <property type="protein sequence ID" value="ANF52977.1"/>
    <property type="molecule type" value="Genomic_DNA"/>
</dbReference>
<gene>
    <name evidence="1" type="ORF">A0O34_21695</name>
</gene>
<dbReference type="KEGG" id="chh:A0O34_21695"/>
<dbReference type="Proteomes" id="UP000077824">
    <property type="component" value="Chromosome"/>
</dbReference>
<evidence type="ECO:0000313" key="1">
    <source>
        <dbReference type="EMBL" id="ANF52977.1"/>
    </source>
</evidence>
<sequence length="180" mass="21140">MQKAMIDIKNKDFIAAISNLDKNLQIFPNDPATLYFKGYSQIIIDQKEKGCKTLIDAIYYRSNSAKKVYAEKCIDYDPNLNIDKFKTGEFSLEILSNENLVYKFKRKNDIQYESYKDKIYTGKIVWLGSGDYKIVANQKTREIMPETPQFIIRVLKIEKNEYLYEKIEDTQVQFGLVKKL</sequence>